<proteinExistence type="predicted"/>
<evidence type="ECO:0000313" key="2">
    <source>
        <dbReference type="Proteomes" id="UP000768567"/>
    </source>
</evidence>
<organism evidence="1 2">
    <name type="scientific">Gemmiger gallinarum</name>
    <dbReference type="NCBI Taxonomy" id="2779354"/>
    <lineage>
        <taxon>Bacteria</taxon>
        <taxon>Bacillati</taxon>
        <taxon>Bacillota</taxon>
        <taxon>Clostridia</taxon>
        <taxon>Eubacteriales</taxon>
        <taxon>Gemmiger</taxon>
    </lineage>
</organism>
<dbReference type="Proteomes" id="UP000768567">
    <property type="component" value="Unassembled WGS sequence"/>
</dbReference>
<reference evidence="1 2" key="1">
    <citation type="submission" date="2020-10" db="EMBL/GenBank/DDBJ databases">
        <title>ChiBAC.</title>
        <authorList>
            <person name="Zenner C."/>
            <person name="Hitch T.C.A."/>
            <person name="Clavel T."/>
        </authorList>
    </citation>
    <scope>NUCLEOTIDE SEQUENCE [LARGE SCALE GENOMIC DNA]</scope>
    <source>
        <strain evidence="1 2">DSM 109015</strain>
    </source>
</reference>
<accession>A0ABR9R4M8</accession>
<name>A0ABR9R4M8_9FIRM</name>
<evidence type="ECO:0000313" key="1">
    <source>
        <dbReference type="EMBL" id="MBE5038068.1"/>
    </source>
</evidence>
<dbReference type="EMBL" id="JADCKC010000003">
    <property type="protein sequence ID" value="MBE5038068.1"/>
    <property type="molecule type" value="Genomic_DNA"/>
</dbReference>
<comment type="caution">
    <text evidence="1">The sequence shown here is derived from an EMBL/GenBank/DDBJ whole genome shotgun (WGS) entry which is preliminary data.</text>
</comment>
<protein>
    <submittedName>
        <fullName evidence="1">Uncharacterized protein</fullName>
    </submittedName>
</protein>
<dbReference type="RefSeq" id="WP_193501955.1">
    <property type="nucleotide sequence ID" value="NZ_JADCKC010000003.1"/>
</dbReference>
<gene>
    <name evidence="1" type="ORF">INF35_09765</name>
</gene>
<sequence length="55" mass="6272">MPNTSKHTIDIPVTAPIPRQALRHGEDAFAMVNRHHEEVKALYRAAQQRAEAKIR</sequence>
<keyword evidence="2" id="KW-1185">Reference proteome</keyword>